<organism evidence="2 3">
    <name type="scientific">Elsinoe batatas</name>
    <dbReference type="NCBI Taxonomy" id="2601811"/>
    <lineage>
        <taxon>Eukaryota</taxon>
        <taxon>Fungi</taxon>
        <taxon>Dikarya</taxon>
        <taxon>Ascomycota</taxon>
        <taxon>Pezizomycotina</taxon>
        <taxon>Dothideomycetes</taxon>
        <taxon>Dothideomycetidae</taxon>
        <taxon>Myriangiales</taxon>
        <taxon>Elsinoaceae</taxon>
        <taxon>Elsinoe</taxon>
    </lineage>
</organism>
<comment type="caution">
    <text evidence="2">The sequence shown here is derived from an EMBL/GenBank/DDBJ whole genome shotgun (WGS) entry which is preliminary data.</text>
</comment>
<evidence type="ECO:0000313" key="2">
    <source>
        <dbReference type="EMBL" id="KAG8628469.1"/>
    </source>
</evidence>
<name>A0A8K0PK50_9PEZI</name>
<reference evidence="2" key="1">
    <citation type="submission" date="2021-07" db="EMBL/GenBank/DDBJ databases">
        <title>Elsinoe batatas strain:CRI-CJ2 Genome sequencing and assembly.</title>
        <authorList>
            <person name="Huang L."/>
        </authorList>
    </citation>
    <scope>NUCLEOTIDE SEQUENCE</scope>
    <source>
        <strain evidence="2">CRI-CJ2</strain>
    </source>
</reference>
<gene>
    <name evidence="2" type="ORF">KVT40_004342</name>
</gene>
<evidence type="ECO:0000256" key="1">
    <source>
        <dbReference type="SAM" id="SignalP"/>
    </source>
</evidence>
<dbReference type="EMBL" id="JAESVG020000004">
    <property type="protein sequence ID" value="KAG8628469.1"/>
    <property type="molecule type" value="Genomic_DNA"/>
</dbReference>
<dbReference type="OrthoDB" id="4789138at2759"/>
<keyword evidence="1" id="KW-0732">Signal</keyword>
<evidence type="ECO:0000313" key="3">
    <source>
        <dbReference type="Proteomes" id="UP000809789"/>
    </source>
</evidence>
<keyword evidence="3" id="KW-1185">Reference proteome</keyword>
<proteinExistence type="predicted"/>
<dbReference type="Proteomes" id="UP000809789">
    <property type="component" value="Unassembled WGS sequence"/>
</dbReference>
<sequence length="103" mass="10872">MHFPTLATLALGLLAISPASAKCLNGPKRAGDVCLGTNEGNTVCGPGQDGNIVRIKLMRSETLTDVSKLKCVLAGSRFIWRIDGNRCNHGGCKDCKCNNGRVA</sequence>
<accession>A0A8K0PK50</accession>
<feature type="signal peptide" evidence="1">
    <location>
        <begin position="1"/>
        <end position="21"/>
    </location>
</feature>
<protein>
    <submittedName>
        <fullName evidence="2">Uncharacterized protein</fullName>
    </submittedName>
</protein>
<feature type="chain" id="PRO_5035483190" evidence="1">
    <location>
        <begin position="22"/>
        <end position="103"/>
    </location>
</feature>
<dbReference type="AlphaFoldDB" id="A0A8K0PK50"/>